<keyword evidence="4 6" id="KW-0173">Coenzyme A biosynthesis</keyword>
<comment type="similarity">
    <text evidence="6">Belongs to the GTP-dependent DPCK family.</text>
</comment>
<evidence type="ECO:0000313" key="7">
    <source>
        <dbReference type="EMBL" id="MFD1513772.1"/>
    </source>
</evidence>
<keyword evidence="2 6" id="KW-0547">Nucleotide-binding</keyword>
<keyword evidence="5 6" id="KW-0342">GTP-binding</keyword>
<feature type="binding site" evidence="6">
    <location>
        <position position="39"/>
    </location>
    <ligand>
        <name>GTP</name>
        <dbReference type="ChEBI" id="CHEBI:37565"/>
    </ligand>
</feature>
<dbReference type="EC" id="2.7.1.237" evidence="6"/>
<dbReference type="AlphaFoldDB" id="A0ABD6AVI9"/>
<evidence type="ECO:0000256" key="3">
    <source>
        <dbReference type="ARBA" id="ARBA00022777"/>
    </source>
</evidence>
<dbReference type="Proteomes" id="UP001597187">
    <property type="component" value="Unassembled WGS sequence"/>
</dbReference>
<feature type="binding site" evidence="6">
    <location>
        <position position="138"/>
    </location>
    <ligand>
        <name>GTP</name>
        <dbReference type="ChEBI" id="CHEBI:37565"/>
    </ligand>
</feature>
<dbReference type="PANTHER" id="PTHR40732:SF1">
    <property type="entry name" value="GTP-DEPENDENT DEPHOSPHO-COA KINASE"/>
    <property type="match status" value="1"/>
</dbReference>
<comment type="function">
    <text evidence="6">Catalyzes the GTP-dependent phosphorylation of the 3'-hydroxyl group of dephosphocoenzyme A to form coenzyme A (CoA).</text>
</comment>
<accession>A0ABD6AVI9</accession>
<evidence type="ECO:0000313" key="8">
    <source>
        <dbReference type="Proteomes" id="UP001597187"/>
    </source>
</evidence>
<dbReference type="InterPro" id="IPR007164">
    <property type="entry name" value="GTP-dep_dephospho-CoA_kin"/>
</dbReference>
<evidence type="ECO:0000256" key="1">
    <source>
        <dbReference type="ARBA" id="ARBA00022679"/>
    </source>
</evidence>
<comment type="caution">
    <text evidence="6">Lacks conserved residue(s) required for the propagation of feature annotation.</text>
</comment>
<sequence>MLDLPDDLRAELKEPVGPLYTDPAELLADAGRPLVAVGDVVTDHLLDETTPDVAFVDGQTKRTELPADRRIDTDAFERVVRVENPAATLSRGLLVALADALDSEATTLVLVDGEEDLAAVPAIAAAPDGASVVYGQPDEGMVHVRVDEETRTAMRDFLARMDGDREGAYGALGVT</sequence>
<gene>
    <name evidence="7" type="ORF">ACFSBT_10835</name>
</gene>
<dbReference type="GO" id="GO:0005525">
    <property type="term" value="F:GTP binding"/>
    <property type="evidence" value="ECO:0007669"/>
    <property type="project" value="UniProtKB-UniRule"/>
</dbReference>
<organism evidence="7 8">
    <name type="scientific">Halomarina rubra</name>
    <dbReference type="NCBI Taxonomy" id="2071873"/>
    <lineage>
        <taxon>Archaea</taxon>
        <taxon>Methanobacteriati</taxon>
        <taxon>Methanobacteriota</taxon>
        <taxon>Stenosarchaea group</taxon>
        <taxon>Halobacteria</taxon>
        <taxon>Halobacteriales</taxon>
        <taxon>Natronomonadaceae</taxon>
        <taxon>Halomarina</taxon>
    </lineage>
</organism>
<keyword evidence="3 6" id="KW-0418">Kinase</keyword>
<evidence type="ECO:0000256" key="6">
    <source>
        <dbReference type="HAMAP-Rule" id="MF_00590"/>
    </source>
</evidence>
<feature type="binding site" evidence="6">
    <location>
        <position position="115"/>
    </location>
    <ligand>
        <name>GTP</name>
        <dbReference type="ChEBI" id="CHEBI:37565"/>
    </ligand>
</feature>
<dbReference type="GO" id="GO:0015937">
    <property type="term" value="P:coenzyme A biosynthetic process"/>
    <property type="evidence" value="ECO:0007669"/>
    <property type="project" value="UniProtKB-UniRule"/>
</dbReference>
<protein>
    <recommendedName>
        <fullName evidence="6">GTP-dependent dephospho-CoA kinase</fullName>
        <ecNumber evidence="6">2.7.1.237</ecNumber>
    </recommendedName>
    <alternativeName>
        <fullName evidence="6">Dephospho-coenzyme A kinase</fullName>
        <shortName evidence="6">DPCK</shortName>
    </alternativeName>
</protein>
<feature type="binding site" evidence="6">
    <location>
        <position position="41"/>
    </location>
    <ligand>
        <name>GTP</name>
        <dbReference type="ChEBI" id="CHEBI:37565"/>
    </ligand>
</feature>
<dbReference type="GO" id="GO:0016301">
    <property type="term" value="F:kinase activity"/>
    <property type="evidence" value="ECO:0007669"/>
    <property type="project" value="UniProtKB-UniRule"/>
</dbReference>
<evidence type="ECO:0000256" key="4">
    <source>
        <dbReference type="ARBA" id="ARBA00022993"/>
    </source>
</evidence>
<dbReference type="Pfam" id="PF04019">
    <property type="entry name" value="DUF359"/>
    <property type="match status" value="1"/>
</dbReference>
<name>A0ABD6AVI9_9EURY</name>
<dbReference type="HAMAP" id="MF_00590">
    <property type="entry name" value="Dephospho_CoA_kinase_GTP_dep"/>
    <property type="match status" value="1"/>
</dbReference>
<feature type="binding site" evidence="6">
    <location>
        <position position="40"/>
    </location>
    <ligand>
        <name>GTP</name>
        <dbReference type="ChEBI" id="CHEBI:37565"/>
    </ligand>
</feature>
<reference evidence="7 8" key="1">
    <citation type="journal article" date="2019" name="Int. J. Syst. Evol. Microbiol.">
        <title>The Global Catalogue of Microorganisms (GCM) 10K type strain sequencing project: providing services to taxonomists for standard genome sequencing and annotation.</title>
        <authorList>
            <consortium name="The Broad Institute Genomics Platform"/>
            <consortium name="The Broad Institute Genome Sequencing Center for Infectious Disease"/>
            <person name="Wu L."/>
            <person name="Ma J."/>
        </authorList>
    </citation>
    <scope>NUCLEOTIDE SEQUENCE [LARGE SCALE GENOMIC DNA]</scope>
    <source>
        <strain evidence="7 8">CGMCC 1.12563</strain>
    </source>
</reference>
<comment type="caution">
    <text evidence="7">The sequence shown here is derived from an EMBL/GenBank/DDBJ whole genome shotgun (WGS) entry which is preliminary data.</text>
</comment>
<evidence type="ECO:0000256" key="5">
    <source>
        <dbReference type="ARBA" id="ARBA00023134"/>
    </source>
</evidence>
<comment type="pathway">
    <text evidence="6">Cofactor biosynthesis; coenzyme A biosynthesis.</text>
</comment>
<keyword evidence="8" id="KW-1185">Reference proteome</keyword>
<evidence type="ECO:0000256" key="2">
    <source>
        <dbReference type="ARBA" id="ARBA00022741"/>
    </source>
</evidence>
<dbReference type="PIRSF" id="PIRSF006533">
    <property type="entry name" value="UCP006533"/>
    <property type="match status" value="1"/>
</dbReference>
<proteinExistence type="inferred from homology"/>
<dbReference type="RefSeq" id="WP_250873741.1">
    <property type="nucleotide sequence ID" value="NZ_JALXFV010000005.1"/>
</dbReference>
<dbReference type="PANTHER" id="PTHR40732">
    <property type="entry name" value="UPF0218 PROTEIN TK1697"/>
    <property type="match status" value="1"/>
</dbReference>
<comment type="catalytic activity">
    <reaction evidence="6">
        <text>3'-dephospho-CoA + GTP = GDP + CoA + H(+)</text>
        <dbReference type="Rhea" id="RHEA:61156"/>
        <dbReference type="ChEBI" id="CHEBI:15378"/>
        <dbReference type="ChEBI" id="CHEBI:37565"/>
        <dbReference type="ChEBI" id="CHEBI:57287"/>
        <dbReference type="ChEBI" id="CHEBI:57328"/>
        <dbReference type="ChEBI" id="CHEBI:58189"/>
        <dbReference type="EC" id="2.7.1.237"/>
    </reaction>
</comment>
<keyword evidence="1 6" id="KW-0808">Transferase</keyword>
<feature type="binding site" evidence="6">
    <location>
        <position position="57"/>
    </location>
    <ligand>
        <name>GTP</name>
        <dbReference type="ChEBI" id="CHEBI:37565"/>
    </ligand>
</feature>
<dbReference type="EMBL" id="JBHUDC010000005">
    <property type="protein sequence ID" value="MFD1513772.1"/>
    <property type="molecule type" value="Genomic_DNA"/>
</dbReference>